<dbReference type="GO" id="GO:0019748">
    <property type="term" value="P:secondary metabolic process"/>
    <property type="evidence" value="ECO:0007669"/>
    <property type="project" value="InterPro"/>
</dbReference>
<proteinExistence type="predicted"/>
<dbReference type="Pfam" id="PF04655">
    <property type="entry name" value="APH_6_hur"/>
    <property type="match status" value="1"/>
</dbReference>
<keyword evidence="2" id="KW-1185">Reference proteome</keyword>
<dbReference type="OrthoDB" id="3638028at2"/>
<evidence type="ECO:0000313" key="1">
    <source>
        <dbReference type="EMBL" id="KAA1398305.1"/>
    </source>
</evidence>
<dbReference type="Gene3D" id="3.90.1200.10">
    <property type="match status" value="1"/>
</dbReference>
<dbReference type="InterPro" id="IPR011009">
    <property type="entry name" value="Kinase-like_dom_sf"/>
</dbReference>
<reference evidence="1" key="1">
    <citation type="submission" date="2019-09" db="EMBL/GenBank/DDBJ databases">
        <authorList>
            <person name="Li J."/>
        </authorList>
    </citation>
    <scope>NUCLEOTIDE SEQUENCE [LARGE SCALE GENOMIC DNA]</scope>
    <source>
        <strain evidence="1">JCM 14732</strain>
    </source>
</reference>
<evidence type="ECO:0000313" key="2">
    <source>
        <dbReference type="Proteomes" id="UP000380867"/>
    </source>
</evidence>
<organism evidence="1 2">
    <name type="scientific">Aeromicrobium ginsengisoli</name>
    <dbReference type="NCBI Taxonomy" id="363867"/>
    <lineage>
        <taxon>Bacteria</taxon>
        <taxon>Bacillati</taxon>
        <taxon>Actinomycetota</taxon>
        <taxon>Actinomycetes</taxon>
        <taxon>Propionibacteriales</taxon>
        <taxon>Nocardioidaceae</taxon>
        <taxon>Aeromicrobium</taxon>
    </lineage>
</organism>
<protein>
    <submittedName>
        <fullName evidence="1">Aminoglycoside resistance protein</fullName>
    </submittedName>
</protein>
<name>A0A5M4FG88_9ACTN</name>
<dbReference type="InterPro" id="IPR006748">
    <property type="entry name" value="NH2Glyco/OHUrea_AB-resist_kin"/>
</dbReference>
<dbReference type="Proteomes" id="UP000380867">
    <property type="component" value="Unassembled WGS sequence"/>
</dbReference>
<comment type="caution">
    <text evidence="1">The sequence shown here is derived from an EMBL/GenBank/DDBJ whole genome shotgun (WGS) entry which is preliminary data.</text>
</comment>
<dbReference type="AlphaFoldDB" id="A0A5M4FG88"/>
<gene>
    <name evidence="1" type="ORF">ESP70_009205</name>
</gene>
<dbReference type="EMBL" id="SDPQ02000002">
    <property type="protein sequence ID" value="KAA1398305.1"/>
    <property type="molecule type" value="Genomic_DNA"/>
</dbReference>
<dbReference type="GO" id="GO:0016773">
    <property type="term" value="F:phosphotransferase activity, alcohol group as acceptor"/>
    <property type="evidence" value="ECO:0007669"/>
    <property type="project" value="InterPro"/>
</dbReference>
<accession>A0A5M4FG88</accession>
<sequence>MPFDLPPAFLAAASRSPEWAAWVDGVPRTVRDLLDEWDLVVDGEPMHGWTSLVVPVRADGRTAVLKVAWPYEECQHEILALQHWHGRGAVLMLRADPRRNAMLLERLSPRDLTQLPDIEACELIAGLYTRLHVAAPPQMLTLSSYIERYSDDLERLPRDAAIPRRIVEQAVRLGRDLAGDPETNGTLIHGDLHFENVLAGDRAPWLVIDPQPVSGDPHYEVDMLLFNRWDEIVASGDVRAAVRRRFHTAVDVAHLDEERARDWVIVREAHNAMWAIEDGDPERVTTAMAVIKAVQD</sequence>
<dbReference type="SUPFAM" id="SSF56112">
    <property type="entry name" value="Protein kinase-like (PK-like)"/>
    <property type="match status" value="1"/>
</dbReference>